<name>A0ABD0NAZ5_CIRMR</name>
<feature type="non-terminal residue" evidence="1">
    <location>
        <position position="54"/>
    </location>
</feature>
<evidence type="ECO:0000313" key="2">
    <source>
        <dbReference type="Proteomes" id="UP001529510"/>
    </source>
</evidence>
<dbReference type="PANTHER" id="PTHR22722">
    <property type="entry name" value="LOW-DENSITY LIPOPROTEIN RECEPTOR-RELATED PROTEIN 2-RELATED"/>
    <property type="match status" value="1"/>
</dbReference>
<protein>
    <submittedName>
        <fullName evidence="1">Uncharacterized protein</fullName>
    </submittedName>
</protein>
<gene>
    <name evidence="1" type="ORF">M9458_046252</name>
</gene>
<comment type="caution">
    <text evidence="1">The sequence shown here is derived from an EMBL/GenBank/DDBJ whole genome shotgun (WGS) entry which is preliminary data.</text>
</comment>
<dbReference type="Proteomes" id="UP001529510">
    <property type="component" value="Unassembled WGS sequence"/>
</dbReference>
<proteinExistence type="predicted"/>
<evidence type="ECO:0000313" key="1">
    <source>
        <dbReference type="EMBL" id="KAL0158176.1"/>
    </source>
</evidence>
<feature type="non-terminal residue" evidence="1">
    <location>
        <position position="1"/>
    </location>
</feature>
<dbReference type="InterPro" id="IPR051221">
    <property type="entry name" value="LDLR-related"/>
</dbReference>
<dbReference type="Gene3D" id="2.120.10.30">
    <property type="entry name" value="TolB, C-terminal domain"/>
    <property type="match status" value="1"/>
</dbReference>
<reference evidence="1 2" key="1">
    <citation type="submission" date="2024-05" db="EMBL/GenBank/DDBJ databases">
        <title>Genome sequencing and assembly of Indian major carp, Cirrhinus mrigala (Hamilton, 1822).</title>
        <authorList>
            <person name="Mohindra V."/>
            <person name="Chowdhury L.M."/>
            <person name="Lal K."/>
            <person name="Jena J.K."/>
        </authorList>
    </citation>
    <scope>NUCLEOTIDE SEQUENCE [LARGE SCALE GENOMIC DNA]</scope>
    <source>
        <strain evidence="1">CM1030</strain>
        <tissue evidence="1">Blood</tissue>
    </source>
</reference>
<dbReference type="PANTHER" id="PTHR22722:SF5">
    <property type="entry name" value="LOW-DENSITY LIPOPROTEIN RECEPTOR-RELATED PROTEIN 1B"/>
    <property type="match status" value="1"/>
</dbReference>
<organism evidence="1 2">
    <name type="scientific">Cirrhinus mrigala</name>
    <name type="common">Mrigala</name>
    <dbReference type="NCBI Taxonomy" id="683832"/>
    <lineage>
        <taxon>Eukaryota</taxon>
        <taxon>Metazoa</taxon>
        <taxon>Chordata</taxon>
        <taxon>Craniata</taxon>
        <taxon>Vertebrata</taxon>
        <taxon>Euteleostomi</taxon>
        <taxon>Actinopterygii</taxon>
        <taxon>Neopterygii</taxon>
        <taxon>Teleostei</taxon>
        <taxon>Ostariophysi</taxon>
        <taxon>Cypriniformes</taxon>
        <taxon>Cyprinidae</taxon>
        <taxon>Labeoninae</taxon>
        <taxon>Labeonini</taxon>
        <taxon>Cirrhinus</taxon>
    </lineage>
</organism>
<dbReference type="InterPro" id="IPR011042">
    <property type="entry name" value="6-blade_b-propeller_TolB-like"/>
</dbReference>
<dbReference type="InterPro" id="IPR000033">
    <property type="entry name" value="LDLR_classB_rpt"/>
</dbReference>
<dbReference type="SUPFAM" id="SSF63825">
    <property type="entry name" value="YWTD domain"/>
    <property type="match status" value="1"/>
</dbReference>
<accession>A0ABD0NAZ5</accession>
<dbReference type="Pfam" id="PF00058">
    <property type="entry name" value="Ldl_recept_b"/>
    <property type="match status" value="1"/>
</dbReference>
<dbReference type="AlphaFoldDB" id="A0ABD0NAZ5"/>
<dbReference type="EMBL" id="JAMKFB020000023">
    <property type="protein sequence ID" value="KAL0158176.1"/>
    <property type="molecule type" value="Genomic_DNA"/>
</dbReference>
<keyword evidence="2" id="KW-1185">Reference proteome</keyword>
<sequence length="54" mass="6088">VEQMAIDWLTGNFYFVDDVDDRIFVCSKDGFTCVILLDLELYNPKGIALDPAMG</sequence>